<proteinExistence type="predicted"/>
<gene>
    <name evidence="3" type="primary">AVEN_74590_1</name>
    <name evidence="2" type="ORF">NPIL_58461</name>
    <name evidence="3" type="ORF">NPIL_658921</name>
</gene>
<dbReference type="InterPro" id="IPR043504">
    <property type="entry name" value="Peptidase_S1_PA_chymotrypsin"/>
</dbReference>
<organism evidence="3 4">
    <name type="scientific">Nephila pilipes</name>
    <name type="common">Giant wood spider</name>
    <name type="synonym">Nephila maculata</name>
    <dbReference type="NCBI Taxonomy" id="299642"/>
    <lineage>
        <taxon>Eukaryota</taxon>
        <taxon>Metazoa</taxon>
        <taxon>Ecdysozoa</taxon>
        <taxon>Arthropoda</taxon>
        <taxon>Chelicerata</taxon>
        <taxon>Arachnida</taxon>
        <taxon>Araneae</taxon>
        <taxon>Araneomorphae</taxon>
        <taxon>Entelegynae</taxon>
        <taxon>Araneoidea</taxon>
        <taxon>Nephilidae</taxon>
        <taxon>Nephila</taxon>
    </lineage>
</organism>
<dbReference type="InterPro" id="IPR001254">
    <property type="entry name" value="Trypsin_dom"/>
</dbReference>
<accession>A0A8X6TFN8</accession>
<keyword evidence="4" id="KW-1185">Reference proteome</keyword>
<dbReference type="Proteomes" id="UP000887013">
    <property type="component" value="Unassembled WGS sequence"/>
</dbReference>
<dbReference type="PANTHER" id="PTHR24260:SF136">
    <property type="entry name" value="GH08193P-RELATED"/>
    <property type="match status" value="1"/>
</dbReference>
<dbReference type="GO" id="GO:0004252">
    <property type="term" value="F:serine-type endopeptidase activity"/>
    <property type="evidence" value="ECO:0007669"/>
    <property type="project" value="InterPro"/>
</dbReference>
<name>A0A8X6TFN8_NEPPI</name>
<reference evidence="3" key="1">
    <citation type="submission" date="2020-08" db="EMBL/GenBank/DDBJ databases">
        <title>Multicomponent nature underlies the extraordinary mechanical properties of spider dragline silk.</title>
        <authorList>
            <person name="Kono N."/>
            <person name="Nakamura H."/>
            <person name="Mori M."/>
            <person name="Yoshida Y."/>
            <person name="Ohtoshi R."/>
            <person name="Malay A.D."/>
            <person name="Moran D.A.P."/>
            <person name="Tomita M."/>
            <person name="Numata K."/>
            <person name="Arakawa K."/>
        </authorList>
    </citation>
    <scope>NUCLEOTIDE SEQUENCE</scope>
</reference>
<comment type="caution">
    <text evidence="3">The sequence shown here is derived from an EMBL/GenBank/DDBJ whole genome shotgun (WGS) entry which is preliminary data.</text>
</comment>
<feature type="domain" description="Peptidase S1" evidence="1">
    <location>
        <begin position="2"/>
        <end position="86"/>
    </location>
</feature>
<protein>
    <submittedName>
        <fullName evidence="3">Peptidase S1 domain-containing protein</fullName>
    </submittedName>
</protein>
<dbReference type="SUPFAM" id="SSF50494">
    <property type="entry name" value="Trypsin-like serine proteases"/>
    <property type="match status" value="1"/>
</dbReference>
<dbReference type="EMBL" id="BMAW01057310">
    <property type="protein sequence ID" value="GFT10042.1"/>
    <property type="molecule type" value="Genomic_DNA"/>
</dbReference>
<evidence type="ECO:0000313" key="4">
    <source>
        <dbReference type="Proteomes" id="UP000887013"/>
    </source>
</evidence>
<dbReference type="EMBL" id="BMAW01003679">
    <property type="protein sequence ID" value="GFS84909.1"/>
    <property type="molecule type" value="Genomic_DNA"/>
</dbReference>
<sequence length="117" mass="13429">MQTVKTKICEPLPECFRSNKSTVMCATGTHLRQRPCKGDSGATAFWDVENGRAYVGLGVTSFPKEEKCEPSKPITYISIFPYMDWIKMYVKNLPKPYEDYARLKDLSTTHWQRNTGL</sequence>
<evidence type="ECO:0000313" key="3">
    <source>
        <dbReference type="EMBL" id="GFT10042.1"/>
    </source>
</evidence>
<evidence type="ECO:0000313" key="2">
    <source>
        <dbReference type="EMBL" id="GFS84909.1"/>
    </source>
</evidence>
<dbReference type="InterPro" id="IPR051333">
    <property type="entry name" value="CLIP_Serine_Protease"/>
</dbReference>
<dbReference type="Gene3D" id="2.40.10.10">
    <property type="entry name" value="Trypsin-like serine proteases"/>
    <property type="match status" value="1"/>
</dbReference>
<dbReference type="GO" id="GO:0006508">
    <property type="term" value="P:proteolysis"/>
    <property type="evidence" value="ECO:0007669"/>
    <property type="project" value="InterPro"/>
</dbReference>
<dbReference type="AlphaFoldDB" id="A0A8X6TFN8"/>
<dbReference type="InterPro" id="IPR009003">
    <property type="entry name" value="Peptidase_S1_PA"/>
</dbReference>
<dbReference type="PANTHER" id="PTHR24260">
    <property type="match status" value="1"/>
</dbReference>
<evidence type="ECO:0000259" key="1">
    <source>
        <dbReference type="Pfam" id="PF00089"/>
    </source>
</evidence>
<dbReference type="OrthoDB" id="6410544at2759"/>
<dbReference type="Pfam" id="PF00089">
    <property type="entry name" value="Trypsin"/>
    <property type="match status" value="1"/>
</dbReference>